<gene>
    <name evidence="2" type="ORF">CONPUDRAFT_78064</name>
</gene>
<dbReference type="Proteomes" id="UP000053558">
    <property type="component" value="Unassembled WGS sequence"/>
</dbReference>
<dbReference type="AlphaFoldDB" id="R7SE16"/>
<evidence type="ECO:0000313" key="3">
    <source>
        <dbReference type="Proteomes" id="UP000053558"/>
    </source>
</evidence>
<dbReference type="KEGG" id="cput:CONPUDRAFT_78064"/>
<name>R7SE16_CONPW</name>
<evidence type="ECO:0000256" key="1">
    <source>
        <dbReference type="SAM" id="Phobius"/>
    </source>
</evidence>
<evidence type="ECO:0000313" key="2">
    <source>
        <dbReference type="EMBL" id="EIW74413.1"/>
    </source>
</evidence>
<sequence length="157" mass="17566">MSADFSQTQQTLNYGNVVYFDQERRDESMPSKCLYATMRYCGLLYAIYGVGEVPIGQWGVSSHSWYGICYSGIVITIATNYAVAIALDAMMTLRVYALYGQSKVVIVVLSVFFVLSQGVVFVSQFIPYVPQKRHNTMPTRTISYAQPAAFPAIRTQP</sequence>
<dbReference type="GeneID" id="19209697"/>
<reference evidence="3" key="1">
    <citation type="journal article" date="2012" name="Science">
        <title>The Paleozoic origin of enzymatic lignin decomposition reconstructed from 31 fungal genomes.</title>
        <authorList>
            <person name="Floudas D."/>
            <person name="Binder M."/>
            <person name="Riley R."/>
            <person name="Barry K."/>
            <person name="Blanchette R.A."/>
            <person name="Henrissat B."/>
            <person name="Martinez A.T."/>
            <person name="Otillar R."/>
            <person name="Spatafora J.W."/>
            <person name="Yadav J.S."/>
            <person name="Aerts A."/>
            <person name="Benoit I."/>
            <person name="Boyd A."/>
            <person name="Carlson A."/>
            <person name="Copeland A."/>
            <person name="Coutinho P.M."/>
            <person name="de Vries R.P."/>
            <person name="Ferreira P."/>
            <person name="Findley K."/>
            <person name="Foster B."/>
            <person name="Gaskell J."/>
            <person name="Glotzer D."/>
            <person name="Gorecki P."/>
            <person name="Heitman J."/>
            <person name="Hesse C."/>
            <person name="Hori C."/>
            <person name="Igarashi K."/>
            <person name="Jurgens J.A."/>
            <person name="Kallen N."/>
            <person name="Kersten P."/>
            <person name="Kohler A."/>
            <person name="Kuees U."/>
            <person name="Kumar T.K.A."/>
            <person name="Kuo A."/>
            <person name="LaButti K."/>
            <person name="Larrondo L.F."/>
            <person name="Lindquist E."/>
            <person name="Ling A."/>
            <person name="Lombard V."/>
            <person name="Lucas S."/>
            <person name="Lundell T."/>
            <person name="Martin R."/>
            <person name="McLaughlin D.J."/>
            <person name="Morgenstern I."/>
            <person name="Morin E."/>
            <person name="Murat C."/>
            <person name="Nagy L.G."/>
            <person name="Nolan M."/>
            <person name="Ohm R.A."/>
            <person name="Patyshakuliyeva A."/>
            <person name="Rokas A."/>
            <person name="Ruiz-Duenas F.J."/>
            <person name="Sabat G."/>
            <person name="Salamov A."/>
            <person name="Samejima M."/>
            <person name="Schmutz J."/>
            <person name="Slot J.C."/>
            <person name="St John F."/>
            <person name="Stenlid J."/>
            <person name="Sun H."/>
            <person name="Sun S."/>
            <person name="Syed K."/>
            <person name="Tsang A."/>
            <person name="Wiebenga A."/>
            <person name="Young D."/>
            <person name="Pisabarro A."/>
            <person name="Eastwood D.C."/>
            <person name="Martin F."/>
            <person name="Cullen D."/>
            <person name="Grigoriev I.V."/>
            <person name="Hibbett D.S."/>
        </authorList>
    </citation>
    <scope>NUCLEOTIDE SEQUENCE [LARGE SCALE GENOMIC DNA]</scope>
    <source>
        <strain evidence="3">RWD-64-598 SS2</strain>
    </source>
</reference>
<keyword evidence="1" id="KW-0472">Membrane</keyword>
<dbReference type="EMBL" id="JH711592">
    <property type="protein sequence ID" value="EIW74413.1"/>
    <property type="molecule type" value="Genomic_DNA"/>
</dbReference>
<feature type="transmembrane region" description="Helical" evidence="1">
    <location>
        <begin position="104"/>
        <end position="126"/>
    </location>
</feature>
<dbReference type="RefSeq" id="XP_007775431.1">
    <property type="nucleotide sequence ID" value="XM_007777241.1"/>
</dbReference>
<keyword evidence="1" id="KW-1133">Transmembrane helix</keyword>
<keyword evidence="3" id="KW-1185">Reference proteome</keyword>
<protein>
    <submittedName>
        <fullName evidence="2">Uncharacterized protein</fullName>
    </submittedName>
</protein>
<organism evidence="2 3">
    <name type="scientific">Coniophora puteana (strain RWD-64-598)</name>
    <name type="common">Brown rot fungus</name>
    <dbReference type="NCBI Taxonomy" id="741705"/>
    <lineage>
        <taxon>Eukaryota</taxon>
        <taxon>Fungi</taxon>
        <taxon>Dikarya</taxon>
        <taxon>Basidiomycota</taxon>
        <taxon>Agaricomycotina</taxon>
        <taxon>Agaricomycetes</taxon>
        <taxon>Agaricomycetidae</taxon>
        <taxon>Boletales</taxon>
        <taxon>Coniophorineae</taxon>
        <taxon>Coniophoraceae</taxon>
        <taxon>Coniophora</taxon>
    </lineage>
</organism>
<proteinExistence type="predicted"/>
<accession>R7SE16</accession>
<keyword evidence="1" id="KW-0812">Transmembrane</keyword>
<feature type="transmembrane region" description="Helical" evidence="1">
    <location>
        <begin position="63"/>
        <end position="83"/>
    </location>
</feature>